<dbReference type="Pfam" id="PF00472">
    <property type="entry name" value="RF-1"/>
    <property type="match status" value="1"/>
</dbReference>
<dbReference type="GO" id="GO:0032543">
    <property type="term" value="P:mitochondrial translation"/>
    <property type="evidence" value="ECO:0007669"/>
    <property type="project" value="UniProtKB-ARBA"/>
</dbReference>
<dbReference type="InterPro" id="IPR045853">
    <property type="entry name" value="Pep_chain_release_fac_I_sf"/>
</dbReference>
<dbReference type="Gene3D" id="3.30.70.1660">
    <property type="match status" value="2"/>
</dbReference>
<evidence type="ECO:0000256" key="1">
    <source>
        <dbReference type="ARBA" id="ARBA00010835"/>
    </source>
</evidence>
<keyword evidence="7" id="KW-1185">Reference proteome</keyword>
<dbReference type="SUPFAM" id="SSF75620">
    <property type="entry name" value="Release factor"/>
    <property type="match status" value="1"/>
</dbReference>
<dbReference type="Proteomes" id="UP001152885">
    <property type="component" value="Unassembled WGS sequence"/>
</dbReference>
<dbReference type="Pfam" id="PF03462">
    <property type="entry name" value="PCRF"/>
    <property type="match status" value="1"/>
</dbReference>
<dbReference type="PROSITE" id="PS00745">
    <property type="entry name" value="RF_PROK_I"/>
    <property type="match status" value="1"/>
</dbReference>
<dbReference type="PANTHER" id="PTHR43804:SF7">
    <property type="entry name" value="LD18447P"/>
    <property type="match status" value="1"/>
</dbReference>
<keyword evidence="3" id="KW-0648">Protein biosynthesis</keyword>
<evidence type="ECO:0000256" key="2">
    <source>
        <dbReference type="ARBA" id="ARBA00022481"/>
    </source>
</evidence>
<proteinExistence type="inferred from homology"/>
<accession>A0A9W4XBI4</accession>
<protein>
    <recommendedName>
        <fullName evidence="4">Peptide chain release factor 1, mitochondrial</fullName>
    </recommendedName>
</protein>
<dbReference type="Gene3D" id="6.10.140.1950">
    <property type="match status" value="1"/>
</dbReference>
<feature type="domain" description="Prokaryotic-type class I peptide chain release factors" evidence="5">
    <location>
        <begin position="262"/>
        <end position="278"/>
    </location>
</feature>
<dbReference type="InterPro" id="IPR005139">
    <property type="entry name" value="PCRF"/>
</dbReference>
<evidence type="ECO:0000313" key="6">
    <source>
        <dbReference type="EMBL" id="CAI5759511.1"/>
    </source>
</evidence>
<evidence type="ECO:0000259" key="5">
    <source>
        <dbReference type="PROSITE" id="PS00745"/>
    </source>
</evidence>
<sequence length="398" mass="46040">MITKILKFKSSFINLVRFNRYNSSTNILHPSELPQLHPLLIKRVDILKNDLQNLSIKLESQYNEEIQTNYDKISSILSKYEEFNSVRSEITELYNITDSELIKDATMEITNLQPKYTDLIKELNYHLIPPIKFAEKPCIIEMHPGVGGSEAALFTFDLLQMYINFCHFKKWKFTIISMNKNSSGFINEAILSIDEPGSYDTIRFESGVHRVQRIPETETKGRVHTSTAAVVVLPKISEGNESTLVEDEKFFKPNEIRIEYMRASGKGGQHVNTTDSAVRIVHLPTGIIVKQQDERSQPRNKAKAFALLRSKLAEIERIEEINFQKSIRNEQVSTTDRSDKIRTYNYPQNRITDHRCNFSLHDIDGCMKGNKLIEIINKLKEDDYKTRLRQLIGDYSTK</sequence>
<dbReference type="FunFam" id="3.30.160.20:FF:000004">
    <property type="entry name" value="Peptide chain release factor 1"/>
    <property type="match status" value="1"/>
</dbReference>
<dbReference type="OrthoDB" id="2019491at2759"/>
<dbReference type="InterPro" id="IPR000352">
    <property type="entry name" value="Pep_chain_release_fac_I"/>
</dbReference>
<dbReference type="Gene3D" id="3.30.160.20">
    <property type="match status" value="1"/>
</dbReference>
<comment type="similarity">
    <text evidence="1">Belongs to the prokaryotic/mitochondrial release factor family.</text>
</comment>
<dbReference type="AlphaFoldDB" id="A0A9W4XBI4"/>
<evidence type="ECO:0000256" key="3">
    <source>
        <dbReference type="ARBA" id="ARBA00022917"/>
    </source>
</evidence>
<dbReference type="InterPro" id="IPR050057">
    <property type="entry name" value="Prokaryotic/Mito_RF"/>
</dbReference>
<organism evidence="6 7">
    <name type="scientific">Candida verbasci</name>
    <dbReference type="NCBI Taxonomy" id="1227364"/>
    <lineage>
        <taxon>Eukaryota</taxon>
        <taxon>Fungi</taxon>
        <taxon>Dikarya</taxon>
        <taxon>Ascomycota</taxon>
        <taxon>Saccharomycotina</taxon>
        <taxon>Pichiomycetes</taxon>
        <taxon>Debaryomycetaceae</taxon>
        <taxon>Candida/Lodderomyces clade</taxon>
        <taxon>Candida</taxon>
    </lineage>
</organism>
<dbReference type="SMART" id="SM00937">
    <property type="entry name" value="PCRF"/>
    <property type="match status" value="1"/>
</dbReference>
<evidence type="ECO:0000313" key="7">
    <source>
        <dbReference type="Proteomes" id="UP001152885"/>
    </source>
</evidence>
<name>A0A9W4XBI4_9ASCO</name>
<reference evidence="6" key="1">
    <citation type="submission" date="2022-12" db="EMBL/GenBank/DDBJ databases">
        <authorList>
            <person name="Brejova B."/>
        </authorList>
    </citation>
    <scope>NUCLEOTIDE SEQUENCE</scope>
</reference>
<gene>
    <name evidence="6" type="ORF">CANVERA_P4023</name>
</gene>
<dbReference type="GO" id="GO:0005739">
    <property type="term" value="C:mitochondrion"/>
    <property type="evidence" value="ECO:0007669"/>
    <property type="project" value="UniProtKB-ARBA"/>
</dbReference>
<keyword evidence="2" id="KW-0488">Methylation</keyword>
<dbReference type="EMBL" id="CANTUO010000004">
    <property type="protein sequence ID" value="CAI5759511.1"/>
    <property type="molecule type" value="Genomic_DNA"/>
</dbReference>
<evidence type="ECO:0000256" key="4">
    <source>
        <dbReference type="ARBA" id="ARBA00067174"/>
    </source>
</evidence>
<comment type="caution">
    <text evidence="6">The sequence shown here is derived from an EMBL/GenBank/DDBJ whole genome shotgun (WGS) entry which is preliminary data.</text>
</comment>
<dbReference type="PANTHER" id="PTHR43804">
    <property type="entry name" value="LD18447P"/>
    <property type="match status" value="1"/>
</dbReference>
<dbReference type="GO" id="GO:0003747">
    <property type="term" value="F:translation release factor activity"/>
    <property type="evidence" value="ECO:0007669"/>
    <property type="project" value="InterPro"/>
</dbReference>